<feature type="domain" description="DUF8128" evidence="3">
    <location>
        <begin position="96"/>
        <end position="395"/>
    </location>
</feature>
<feature type="transmembrane region" description="Helical" evidence="1">
    <location>
        <begin position="20"/>
        <end position="42"/>
    </location>
</feature>
<feature type="domain" description="Type IV secretion system coupling protein TraD DNA-binding" evidence="2">
    <location>
        <begin position="431"/>
        <end position="778"/>
    </location>
</feature>
<evidence type="ECO:0000256" key="1">
    <source>
        <dbReference type="SAM" id="Phobius"/>
    </source>
</evidence>
<dbReference type="PANTHER" id="PTHR30121:SF6">
    <property type="entry name" value="SLR6007 PROTEIN"/>
    <property type="match status" value="1"/>
</dbReference>
<evidence type="ECO:0000259" key="3">
    <source>
        <dbReference type="Pfam" id="PF26449"/>
    </source>
</evidence>
<name>A0A1F6NUV6_9BACT</name>
<dbReference type="InterPro" id="IPR051162">
    <property type="entry name" value="T4SS_component"/>
</dbReference>
<protein>
    <submittedName>
        <fullName evidence="4">Uncharacterized protein</fullName>
    </submittedName>
</protein>
<reference evidence="4 5" key="1">
    <citation type="journal article" date="2016" name="Nat. Commun.">
        <title>Thousands of microbial genomes shed light on interconnected biogeochemical processes in an aquifer system.</title>
        <authorList>
            <person name="Anantharaman K."/>
            <person name="Brown C.T."/>
            <person name="Hug L.A."/>
            <person name="Sharon I."/>
            <person name="Castelle C.J."/>
            <person name="Probst A.J."/>
            <person name="Thomas B.C."/>
            <person name="Singh A."/>
            <person name="Wilkins M.J."/>
            <person name="Karaoz U."/>
            <person name="Brodie E.L."/>
            <person name="Williams K.H."/>
            <person name="Hubbard S.S."/>
            <person name="Banfield J.F."/>
        </authorList>
    </citation>
    <scope>NUCLEOTIDE SEQUENCE [LARGE SCALE GENOMIC DNA]</scope>
</reference>
<evidence type="ECO:0000259" key="2">
    <source>
        <dbReference type="Pfam" id="PF10412"/>
    </source>
</evidence>
<dbReference type="SUPFAM" id="SSF52540">
    <property type="entry name" value="P-loop containing nucleoside triphosphate hydrolases"/>
    <property type="match status" value="1"/>
</dbReference>
<proteinExistence type="predicted"/>
<dbReference type="InterPro" id="IPR027417">
    <property type="entry name" value="P-loop_NTPase"/>
</dbReference>
<dbReference type="STRING" id="1798704.A3J93_03985"/>
<dbReference type="Pfam" id="PF26449">
    <property type="entry name" value="DUF8128"/>
    <property type="match status" value="1"/>
</dbReference>
<dbReference type="Proteomes" id="UP000177907">
    <property type="component" value="Unassembled WGS sequence"/>
</dbReference>
<evidence type="ECO:0000313" key="4">
    <source>
        <dbReference type="EMBL" id="OGH87651.1"/>
    </source>
</evidence>
<keyword evidence="1" id="KW-0472">Membrane</keyword>
<dbReference type="InterPro" id="IPR019476">
    <property type="entry name" value="T4SS_TraD_DNA-bd"/>
</dbReference>
<gene>
    <name evidence="4" type="ORF">A3J93_03985</name>
</gene>
<dbReference type="CDD" id="cd01127">
    <property type="entry name" value="TrwB_TraG_TraD_VirD4"/>
    <property type="match status" value="1"/>
</dbReference>
<dbReference type="EMBL" id="MFQZ01000010">
    <property type="protein sequence ID" value="OGH87651.1"/>
    <property type="molecule type" value="Genomic_DNA"/>
</dbReference>
<keyword evidence="1" id="KW-0812">Transmembrane</keyword>
<keyword evidence="1" id="KW-1133">Transmembrane helix</keyword>
<dbReference type="Gene3D" id="3.40.50.300">
    <property type="entry name" value="P-loop containing nucleotide triphosphate hydrolases"/>
    <property type="match status" value="2"/>
</dbReference>
<sequence length="854" mass="97488">MTTADINNVLNLVAGLLQDPVFFLITTIIVGVLSIIACLYILRGILRSRGRQSKAFHKTIFLVRVPKERKGEGQGQSAQSMEENINQLREKIAIADALFSGLAGLKAEKGFFKWLKGRNDHITFELVVKDNKISYYVVAPDKMSDFIQQQIHAQYPHAEITIEPDYNIFKPESHIAGAYLFFKHRSAFPLKTYKKLDSDPLVGLLNPLSKIGENEGAAIQYVLRPSSPKWRRQGVRMIRDIREGQKFEYVAQRGPIGRSWHRWKKIFFPKKHDPTKSSGSEAYHLTQMEEEMVKSMEEKLSHGGLEITARLVSAAPTKEKARMNLENIINAFSQYSIYRYGNSFAAAIPRGQNNLIRSFIYRLPQEHHYMVVNTEEMSSLWHMPTPFTETPHINWLGARKSPPPIDMPTEGVIMGRAIYRGEETIVRIKRADRRRHLYTIGKSGVGKSVFIQSLAVQDIRNGEGVCVIDPHGDFAEYVLQHIPKERADDVIYFNPADVERPLGLNMMEPHTEEQKDFICQEMVSIFYKLVTDPSMIGPMFEHQMRNVMLTLMADMHNPGTIAEIPRMFTDDEFVKKWKKKLNDPMVLAFWDKEMAKTSDFHKSEMLGYLISKVGRFVENQMIRNIIGQTHSSFSFREIMDQKKILIVNLSKGLVGEINSNLLGLIIVSKIQMAAMERANLDEDKRYDFYLYMDEFQNFITDSIATILSEARKYRLNLIMAHQYMKQLEDNKGKTGVRDAVLGNAGTIVSFRIGPEDAEVLQKEFAPVFGAYDLINVEQFTGYAKILIDNTACKPFNMTTYPPEKGNPQLAAAIKELSRLKYGRPRELVDAEIMERAQLGMAAKKADSDLIEASL</sequence>
<dbReference type="PANTHER" id="PTHR30121">
    <property type="entry name" value="UNCHARACTERIZED PROTEIN YJGR-RELATED"/>
    <property type="match status" value="1"/>
</dbReference>
<dbReference type="InterPro" id="IPR058441">
    <property type="entry name" value="DUF8128"/>
</dbReference>
<dbReference type="Pfam" id="PF10412">
    <property type="entry name" value="TrwB_AAD_bind"/>
    <property type="match status" value="1"/>
</dbReference>
<organism evidence="4 5">
    <name type="scientific">Candidatus Magasanikbacteria bacterium RIFOXYC2_FULL_42_28</name>
    <dbReference type="NCBI Taxonomy" id="1798704"/>
    <lineage>
        <taxon>Bacteria</taxon>
        <taxon>Candidatus Magasanikiibacteriota</taxon>
    </lineage>
</organism>
<evidence type="ECO:0000313" key="5">
    <source>
        <dbReference type="Proteomes" id="UP000177907"/>
    </source>
</evidence>
<comment type="caution">
    <text evidence="4">The sequence shown here is derived from an EMBL/GenBank/DDBJ whole genome shotgun (WGS) entry which is preliminary data.</text>
</comment>
<dbReference type="AlphaFoldDB" id="A0A1F6NUV6"/>
<accession>A0A1F6NUV6</accession>